<dbReference type="RefSeq" id="WP_306958737.1">
    <property type="nucleotide sequence ID" value="NZ_JAUSRG010000001.1"/>
</dbReference>
<keyword evidence="3" id="KW-0645">Protease</keyword>
<accession>A0AAW8D5H6</accession>
<name>A0AAW8D5H6_9MICC</name>
<feature type="coiled-coil region" evidence="1">
    <location>
        <begin position="10"/>
        <end position="37"/>
    </location>
</feature>
<dbReference type="EMBL" id="JAUSTF010000002">
    <property type="protein sequence ID" value="MDQ0180219.1"/>
    <property type="molecule type" value="Genomic_DNA"/>
</dbReference>
<keyword evidence="1" id="KW-0175">Coiled coil</keyword>
<keyword evidence="2" id="KW-0812">Transmembrane</keyword>
<dbReference type="Proteomes" id="UP001242995">
    <property type="component" value="Unassembled WGS sequence"/>
</dbReference>
<feature type="transmembrane region" description="Helical" evidence="2">
    <location>
        <begin position="56"/>
        <end position="79"/>
    </location>
</feature>
<organism evidence="3 6">
    <name type="scientific">Arthrobacter bambusae</name>
    <dbReference type="NCBI Taxonomy" id="1338426"/>
    <lineage>
        <taxon>Bacteria</taxon>
        <taxon>Bacillati</taxon>
        <taxon>Actinomycetota</taxon>
        <taxon>Actinomycetes</taxon>
        <taxon>Micrococcales</taxon>
        <taxon>Micrococcaceae</taxon>
        <taxon>Arthrobacter</taxon>
    </lineage>
</organism>
<comment type="caution">
    <text evidence="3">The sequence shown here is derived from an EMBL/GenBank/DDBJ whole genome shotgun (WGS) entry which is preliminary data.</text>
</comment>
<protein>
    <submittedName>
        <fullName evidence="3">Membrane protein implicated in regulation of membrane protease activity</fullName>
    </submittedName>
</protein>
<evidence type="ECO:0000313" key="5">
    <source>
        <dbReference type="Proteomes" id="UP001230951"/>
    </source>
</evidence>
<gene>
    <name evidence="3" type="ORF">J2S90_000068</name>
    <name evidence="4" type="ORF">J2S93_001635</name>
</gene>
<keyword evidence="2" id="KW-1133">Transmembrane helix</keyword>
<evidence type="ECO:0000256" key="1">
    <source>
        <dbReference type="SAM" id="Coils"/>
    </source>
</evidence>
<dbReference type="EMBL" id="JAUSRG010000001">
    <property type="protein sequence ID" value="MDP9903128.1"/>
    <property type="molecule type" value="Genomic_DNA"/>
</dbReference>
<dbReference type="Proteomes" id="UP001230951">
    <property type="component" value="Unassembled WGS sequence"/>
</dbReference>
<keyword evidence="5" id="KW-1185">Reference proteome</keyword>
<keyword evidence="3" id="KW-0378">Hydrolase</keyword>
<dbReference type="AlphaFoldDB" id="A0AAW8D5H6"/>
<dbReference type="GO" id="GO:0006508">
    <property type="term" value="P:proteolysis"/>
    <property type="evidence" value="ECO:0007669"/>
    <property type="project" value="UniProtKB-KW"/>
</dbReference>
<evidence type="ECO:0000313" key="4">
    <source>
        <dbReference type="EMBL" id="MDQ0180219.1"/>
    </source>
</evidence>
<keyword evidence="2" id="KW-0472">Membrane</keyword>
<reference evidence="3 5" key="1">
    <citation type="submission" date="2023-07" db="EMBL/GenBank/DDBJ databases">
        <title>Sorghum-associated microbial communities from plants grown in Nebraska, USA.</title>
        <authorList>
            <person name="Schachtman D."/>
        </authorList>
    </citation>
    <scope>NUCLEOTIDE SEQUENCE</scope>
    <source>
        <strain evidence="3">DS1006</strain>
        <strain evidence="4 5">DS1016</strain>
    </source>
</reference>
<proteinExistence type="predicted"/>
<feature type="transmembrane region" description="Helical" evidence="2">
    <location>
        <begin position="91"/>
        <end position="111"/>
    </location>
</feature>
<evidence type="ECO:0000313" key="3">
    <source>
        <dbReference type="EMBL" id="MDP9903128.1"/>
    </source>
</evidence>
<sequence>MISAIERNQLEGWLNYIVELLDRLDRLNREKASVQARYQRPAQPTYRTYKTVPRKWRWWVALIISAIMAFIMTELYFIMVGNYEVPATTHAILILMFMIVTTGPAFLLWFLRNRFLLSKLQSSTHRANKKREHQNNMLHADWEQLSEAMSAGNELVAAEERQIDLQFHLLANEFSQHVTGHFPAKYLDQEVVRFCASMVANHRANNVQDAINLYETELHRQRMENHAQAQLEEQQRATRVAMIGAVINAAGHAATAAAVRREGAATRSTLNQNAAAARANADRNAERTRQTIYNAARNLRR</sequence>
<evidence type="ECO:0000256" key="2">
    <source>
        <dbReference type="SAM" id="Phobius"/>
    </source>
</evidence>
<evidence type="ECO:0000313" key="6">
    <source>
        <dbReference type="Proteomes" id="UP001242995"/>
    </source>
</evidence>
<dbReference type="GO" id="GO:0008233">
    <property type="term" value="F:peptidase activity"/>
    <property type="evidence" value="ECO:0007669"/>
    <property type="project" value="UniProtKB-KW"/>
</dbReference>